<evidence type="ECO:0000256" key="4">
    <source>
        <dbReference type="ARBA" id="ARBA00022729"/>
    </source>
</evidence>
<gene>
    <name evidence="7" type="ORF">FHP25_18575</name>
</gene>
<organism evidence="7 8">
    <name type="scientific">Vineibacter terrae</name>
    <dbReference type="NCBI Taxonomy" id="2586908"/>
    <lineage>
        <taxon>Bacteria</taxon>
        <taxon>Pseudomonadati</taxon>
        <taxon>Pseudomonadota</taxon>
        <taxon>Alphaproteobacteria</taxon>
        <taxon>Hyphomicrobiales</taxon>
        <taxon>Vineibacter</taxon>
    </lineage>
</organism>
<dbReference type="PIRSF" id="PIRSF002741">
    <property type="entry name" value="MppA"/>
    <property type="match status" value="1"/>
</dbReference>
<accession>A0A5C8PJE0</accession>
<dbReference type="Pfam" id="PF00496">
    <property type="entry name" value="SBP_bac_5"/>
    <property type="match status" value="1"/>
</dbReference>
<evidence type="ECO:0000313" key="8">
    <source>
        <dbReference type="Proteomes" id="UP000321638"/>
    </source>
</evidence>
<dbReference type="GO" id="GO:0030288">
    <property type="term" value="C:outer membrane-bounded periplasmic space"/>
    <property type="evidence" value="ECO:0007669"/>
    <property type="project" value="UniProtKB-ARBA"/>
</dbReference>
<dbReference type="GO" id="GO:1904680">
    <property type="term" value="F:peptide transmembrane transporter activity"/>
    <property type="evidence" value="ECO:0007669"/>
    <property type="project" value="TreeGrafter"/>
</dbReference>
<comment type="similarity">
    <text evidence="2">Belongs to the bacterial solute-binding protein 5 family.</text>
</comment>
<name>A0A5C8PJE0_9HYPH</name>
<feature type="signal peptide" evidence="5">
    <location>
        <begin position="1"/>
        <end position="38"/>
    </location>
</feature>
<protein>
    <submittedName>
        <fullName evidence="7">ABC transporter substrate-binding protein</fullName>
    </submittedName>
</protein>
<dbReference type="GO" id="GO:0043190">
    <property type="term" value="C:ATP-binding cassette (ABC) transporter complex"/>
    <property type="evidence" value="ECO:0007669"/>
    <property type="project" value="InterPro"/>
</dbReference>
<dbReference type="CDD" id="cd00995">
    <property type="entry name" value="PBP2_NikA_DppA_OppA_like"/>
    <property type="match status" value="1"/>
</dbReference>
<comment type="caution">
    <text evidence="7">The sequence shown here is derived from an EMBL/GenBank/DDBJ whole genome shotgun (WGS) entry which is preliminary data.</text>
</comment>
<feature type="chain" id="PRO_5022932442" evidence="5">
    <location>
        <begin position="39"/>
        <end position="540"/>
    </location>
</feature>
<evidence type="ECO:0000256" key="2">
    <source>
        <dbReference type="ARBA" id="ARBA00005695"/>
    </source>
</evidence>
<dbReference type="PANTHER" id="PTHR30290:SF9">
    <property type="entry name" value="OLIGOPEPTIDE-BINDING PROTEIN APPA"/>
    <property type="match status" value="1"/>
</dbReference>
<keyword evidence="3" id="KW-0813">Transport</keyword>
<dbReference type="AlphaFoldDB" id="A0A5C8PJE0"/>
<evidence type="ECO:0000259" key="6">
    <source>
        <dbReference type="Pfam" id="PF00496"/>
    </source>
</evidence>
<proteinExistence type="inferred from homology"/>
<dbReference type="Gene3D" id="3.10.105.10">
    <property type="entry name" value="Dipeptide-binding Protein, Domain 3"/>
    <property type="match status" value="1"/>
</dbReference>
<keyword evidence="4 5" id="KW-0732">Signal</keyword>
<dbReference type="Proteomes" id="UP000321638">
    <property type="component" value="Unassembled WGS sequence"/>
</dbReference>
<evidence type="ECO:0000256" key="5">
    <source>
        <dbReference type="SAM" id="SignalP"/>
    </source>
</evidence>
<dbReference type="OrthoDB" id="9803988at2"/>
<comment type="subcellular location">
    <subcellularLocation>
        <location evidence="1">Periplasm</location>
    </subcellularLocation>
</comment>
<evidence type="ECO:0000256" key="3">
    <source>
        <dbReference type="ARBA" id="ARBA00022448"/>
    </source>
</evidence>
<dbReference type="InterPro" id="IPR000914">
    <property type="entry name" value="SBP_5_dom"/>
</dbReference>
<dbReference type="GO" id="GO:0015833">
    <property type="term" value="P:peptide transport"/>
    <property type="evidence" value="ECO:0007669"/>
    <property type="project" value="TreeGrafter"/>
</dbReference>
<evidence type="ECO:0000256" key="1">
    <source>
        <dbReference type="ARBA" id="ARBA00004418"/>
    </source>
</evidence>
<dbReference type="EMBL" id="VDUZ01000021">
    <property type="protein sequence ID" value="TXL73934.1"/>
    <property type="molecule type" value="Genomic_DNA"/>
</dbReference>
<dbReference type="Gene3D" id="3.40.190.10">
    <property type="entry name" value="Periplasmic binding protein-like II"/>
    <property type="match status" value="1"/>
</dbReference>
<evidence type="ECO:0000313" key="7">
    <source>
        <dbReference type="EMBL" id="TXL73934.1"/>
    </source>
</evidence>
<reference evidence="7 8" key="1">
    <citation type="submission" date="2019-06" db="EMBL/GenBank/DDBJ databases">
        <title>New taxonomy in bacterial strain CC-CFT640, isolated from vineyard.</title>
        <authorList>
            <person name="Lin S.-Y."/>
            <person name="Tsai C.-F."/>
            <person name="Young C.-C."/>
        </authorList>
    </citation>
    <scope>NUCLEOTIDE SEQUENCE [LARGE SCALE GENOMIC DNA]</scope>
    <source>
        <strain evidence="7 8">CC-CFT640</strain>
    </source>
</reference>
<sequence length="540" mass="60952">MNGNSRQQRRVRWRNVVPRTSTLCLALSLSLLSGPVLAQSAPARGSLTVAFAAEPTVMDPLKYSAGVDHYFMGQMFEQLVRPDPTLRSVNWLAESWKVIEDNGKPIIDIHIRKGVKFHNGDPLTSADFEFTFSKLRDPKISRWSHLQASVERFEIVDDHHFRLHFKEGDGSYISGQLQLWAVPKAYYERVGEEGFAKAPVGTGPWKFVSRVVKDELKLEAFDDYWNKEHRPTVKNLTIKIIPEDLTRVAAFKTGAVDWVDAVPLAMVEEFKKMPGVKTVSVVSGNNLFLDFNTDQPNSPFRDVRVRQAAAHAIDVNAIIKSVLFGQGERYVEVGKGGIGYDPELKPYPFDPKKARELLRQAGHPNGFETPCYNLTTPREPNVKEVGEAMFAYLTAAGIRCKVQGLEYGAWINLMRRGRNGPPEMDGVISMMWSQNLPGDPGTAWAGHLHSFVPGKGWGSYSFAQDAEADAMVEQLKLTMDPQKRDELARKIARYKHEKVLGGLTTYRPMITLAWRDAKVDFKPWPYPGYWRGFQEIGLKQ</sequence>
<dbReference type="SUPFAM" id="SSF53850">
    <property type="entry name" value="Periplasmic binding protein-like II"/>
    <property type="match status" value="1"/>
</dbReference>
<dbReference type="InterPro" id="IPR039424">
    <property type="entry name" value="SBP_5"/>
</dbReference>
<feature type="domain" description="Solute-binding protein family 5" evidence="6">
    <location>
        <begin position="89"/>
        <end position="416"/>
    </location>
</feature>
<dbReference type="PANTHER" id="PTHR30290">
    <property type="entry name" value="PERIPLASMIC BINDING COMPONENT OF ABC TRANSPORTER"/>
    <property type="match status" value="1"/>
</dbReference>
<dbReference type="InterPro" id="IPR030678">
    <property type="entry name" value="Peptide/Ni-bd"/>
</dbReference>
<keyword evidence="8" id="KW-1185">Reference proteome</keyword>